<dbReference type="Gene3D" id="3.40.50.300">
    <property type="entry name" value="P-loop containing nucleotide triphosphate hydrolases"/>
    <property type="match status" value="2"/>
</dbReference>
<dbReference type="AlphaFoldDB" id="A0A5D8Q7M3"/>
<dbReference type="SUPFAM" id="SSF52540">
    <property type="entry name" value="P-loop containing nucleoside triphosphate hydrolases"/>
    <property type="match status" value="2"/>
</dbReference>
<sequence>MKRLTRVKLINWHYFDNVDIYIDGSTLITGENGSGKSTILDAIQYVLVADLRQIKFNYSADDESKRTLVDYVKGKTGVDEKGERYLRNGDFSSIIALEFYDENKDRYFIIGSCIDCYRDNTIDNDFFKIEDAEIREDMFWDGKRARDRKNLRDHLKQYNAKVYQTPGQYRQDLLVKLGSLNERFFDNLVRALAFKPLKDLKEFVYQYVLDEKKLTIDAMRENFRKYKEYEAMAAGIRTQIARLDEIISMGGELKRLQERLNAQEYIIKRASYEISRNRLEGLKEEKKEREKDLKDIEKKIEKLKKRQEKLSTEYDTLKDMLNQNENYRMQGQLQREIKLLKNKLNEDRFRIDKVHSMAKGVSEKLKKAAGQGYLKEIGSFVDDLDIFIKEKGHIDTDSLGLAYETIRKESDELSNRIYSLGTELEGLAEKERELTDSVKSLKNKRLVYDKNITLLRQLIAEGLKEKKGVECIPDILCELLEVKDERWRDAIEGYLNTQRFDLIVPEEHFNLALHIYDEVKKEKNIFGVGLVDTTRVLKYVDQMEAGSLAEEVETQNQYARAYVNRIMGRLMKCENVDELNRYDRAITPTCMTYQNSVARQINFAVYETPFIGSKAASKQLEMKERELRQVQEEKALINSEIDRLGNVKELLKPFDDFYYSARDINDIIDEAETTEAEIEERENKLASLDLREYVAIQQKLTAVEKEKAGVDEELFKGSRIQGSLESDINNLNGRIERETEVSEELKADLDKFIAEHVDIEEWASKRYEEETSKRDIADVLKNFETSRKGLETQIANQKSSIELAMQRFNSDFNFWGRVDSTDLSDFEEFHKKLKESQLEEFEEKIELARKEAEEEFKEHFIASLKENIESAKMEFDMLNDALRDLEFGGDSYRFVIRPNPKYKNFYDMIMDPLLMEGFTLFSSAFEARHKEAMDELFERITTDSEEEFEKVMTELTDYRNYLTYDIEIRHSDGQVSSFSKVSREKSGGETQTPYYVVMTASFLQMYRGKNWIDSIGLMLFDEAFNKMDSERIEATLTFMNSLGLQVILAAPTEKCEYIGPYVNTTILVMREGAKAWTYNFDIKRDLDEVRS</sequence>
<dbReference type="Pfam" id="PF13555">
    <property type="entry name" value="AAA_29"/>
    <property type="match status" value="1"/>
</dbReference>
<comment type="caution">
    <text evidence="2">The sequence shown here is derived from an EMBL/GenBank/DDBJ whole genome shotgun (WGS) entry which is preliminary data.</text>
</comment>
<keyword evidence="3" id="KW-1185">Reference proteome</keyword>
<feature type="coiled-coil region" evidence="1">
    <location>
        <begin position="728"/>
        <end position="755"/>
    </location>
</feature>
<feature type="coiled-coil region" evidence="1">
    <location>
        <begin position="613"/>
        <end position="691"/>
    </location>
</feature>
<dbReference type="Pfam" id="PF13558">
    <property type="entry name" value="SbcC_Walker_B"/>
    <property type="match status" value="1"/>
</dbReference>
<dbReference type="PANTHER" id="PTHR32182:SF0">
    <property type="entry name" value="DNA REPLICATION AND REPAIR PROTEIN RECF"/>
    <property type="match status" value="1"/>
</dbReference>
<evidence type="ECO:0000256" key="1">
    <source>
        <dbReference type="SAM" id="Coils"/>
    </source>
</evidence>
<keyword evidence="1" id="KW-0175">Coiled coil</keyword>
<dbReference type="GO" id="GO:0006302">
    <property type="term" value="P:double-strand break repair"/>
    <property type="evidence" value="ECO:0007669"/>
    <property type="project" value="TreeGrafter"/>
</dbReference>
<reference evidence="2 3" key="1">
    <citation type="submission" date="2019-08" db="EMBL/GenBank/DDBJ databases">
        <title>Calorimonas adulescens gen. nov., sp. nov., an anaerobic thermophilic bacterium from Sakhalin hot spring.</title>
        <authorList>
            <person name="Khomyakova M.A."/>
            <person name="Merkel A.Y."/>
            <person name="Novikov A."/>
            <person name="Bonch-Osmolovskaya E.A."/>
            <person name="Slobodkin A.I."/>
        </authorList>
    </citation>
    <scope>NUCLEOTIDE SEQUENCE [LARGE SCALE GENOMIC DNA]</scope>
    <source>
        <strain evidence="2 3">A05MB</strain>
    </source>
</reference>
<proteinExistence type="predicted"/>
<name>A0A5D8Q7M3_9THEO</name>
<evidence type="ECO:0000313" key="3">
    <source>
        <dbReference type="Proteomes" id="UP000322976"/>
    </source>
</evidence>
<gene>
    <name evidence="2" type="ORF">FWJ32_12275</name>
</gene>
<dbReference type="EMBL" id="VTPS01000025">
    <property type="protein sequence ID" value="TZE80725.1"/>
    <property type="molecule type" value="Genomic_DNA"/>
</dbReference>
<dbReference type="Proteomes" id="UP000322976">
    <property type="component" value="Unassembled WGS sequence"/>
</dbReference>
<feature type="coiled-coil region" evidence="1">
    <location>
        <begin position="831"/>
        <end position="881"/>
    </location>
</feature>
<dbReference type="RefSeq" id="WP_149546258.1">
    <property type="nucleotide sequence ID" value="NZ_VTPS01000025.1"/>
</dbReference>
<organism evidence="2 3">
    <name type="scientific">Calorimonas adulescens</name>
    <dbReference type="NCBI Taxonomy" id="2606906"/>
    <lineage>
        <taxon>Bacteria</taxon>
        <taxon>Bacillati</taxon>
        <taxon>Bacillota</taxon>
        <taxon>Clostridia</taxon>
        <taxon>Thermoanaerobacterales</taxon>
        <taxon>Thermoanaerobacteraceae</taxon>
        <taxon>Calorimonas</taxon>
    </lineage>
</organism>
<protein>
    <submittedName>
        <fullName evidence="2">AAA family ATPase</fullName>
    </submittedName>
</protein>
<dbReference type="InterPro" id="IPR027417">
    <property type="entry name" value="P-loop_NTPase"/>
</dbReference>
<dbReference type="GO" id="GO:0000731">
    <property type="term" value="P:DNA synthesis involved in DNA repair"/>
    <property type="evidence" value="ECO:0007669"/>
    <property type="project" value="TreeGrafter"/>
</dbReference>
<accession>A0A5D8Q7M3</accession>
<evidence type="ECO:0000313" key="2">
    <source>
        <dbReference type="EMBL" id="TZE80725.1"/>
    </source>
</evidence>
<feature type="coiled-coil region" evidence="1">
    <location>
        <begin position="253"/>
        <end position="320"/>
    </location>
</feature>
<dbReference type="PANTHER" id="PTHR32182">
    <property type="entry name" value="DNA REPLICATION AND REPAIR PROTEIN RECF"/>
    <property type="match status" value="1"/>
</dbReference>